<dbReference type="InterPro" id="IPR020357">
    <property type="entry name" value="Tscrpt_reg_CaiF/GrlA"/>
</dbReference>
<dbReference type="GO" id="GO:0006351">
    <property type="term" value="P:DNA-templated transcription"/>
    <property type="evidence" value="ECO:0007669"/>
    <property type="project" value="InterPro"/>
</dbReference>
<accession>A0A5U7HCL8</accession>
<evidence type="ECO:0000313" key="2">
    <source>
        <dbReference type="EMBL" id="EBR3632831.1"/>
    </source>
</evidence>
<dbReference type="EMBL" id="AAGSAC010000010">
    <property type="protein sequence ID" value="EBR3632831.1"/>
    <property type="molecule type" value="Genomic_DNA"/>
</dbReference>
<protein>
    <submittedName>
        <fullName evidence="2">CaiF/GrlA family transcriptional regulator</fullName>
    </submittedName>
</protein>
<proteinExistence type="predicted"/>
<feature type="region of interest" description="Disordered" evidence="1">
    <location>
        <begin position="121"/>
        <end position="140"/>
    </location>
</feature>
<dbReference type="InterPro" id="IPR036388">
    <property type="entry name" value="WH-like_DNA-bd_sf"/>
</dbReference>
<reference evidence="2" key="1">
    <citation type="submission" date="2018-07" db="EMBL/GenBank/DDBJ databases">
        <authorList>
            <consortium name="PulseNet: The National Subtyping Network for Foodborne Disease Surveillance"/>
            <person name="Tarr C.L."/>
            <person name="Trees E."/>
            <person name="Katz L.S."/>
            <person name="Carleton-Romer H.A."/>
            <person name="Stroika S."/>
            <person name="Kucerova Z."/>
            <person name="Roache K.F."/>
            <person name="Sabol A.L."/>
            <person name="Besser J."/>
            <person name="Gerner-Smidt P."/>
        </authorList>
    </citation>
    <scope>NUCLEOTIDE SEQUENCE</scope>
    <source>
        <strain evidence="2">PNUSAS011535</strain>
    </source>
</reference>
<gene>
    <name evidence="2" type="ORF">B7823_06925</name>
</gene>
<sequence length="171" mass="19614">MPPDNTQSGKSGKHCIVPDNDIHTPAQSNHDPFIIPDCVRQYAGEPLYIIVAHWCVQQQDWVGHNQISEAFHITTRRASFLISYLRSKKKRVACVCRHQALPNKARRYEVYVIRVLERPSPARREKPPSPPVSRRRTGNANNALANDLWNRLCRNRNTGTILKKEKDDDGI</sequence>
<dbReference type="AlphaFoldDB" id="A0A5U7HCL8"/>
<evidence type="ECO:0000256" key="1">
    <source>
        <dbReference type="SAM" id="MobiDB-lite"/>
    </source>
</evidence>
<dbReference type="Gene3D" id="1.10.10.10">
    <property type="entry name" value="Winged helix-like DNA-binding domain superfamily/Winged helix DNA-binding domain"/>
    <property type="match status" value="1"/>
</dbReference>
<comment type="caution">
    <text evidence="2">The sequence shown here is derived from an EMBL/GenBank/DDBJ whole genome shotgun (WGS) entry which is preliminary data.</text>
</comment>
<organism evidence="2">
    <name type="scientific">Salmonella enterica</name>
    <name type="common">Salmonella choleraesuis</name>
    <dbReference type="NCBI Taxonomy" id="28901"/>
    <lineage>
        <taxon>Bacteria</taxon>
        <taxon>Pseudomonadati</taxon>
        <taxon>Pseudomonadota</taxon>
        <taxon>Gammaproteobacteria</taxon>
        <taxon>Enterobacterales</taxon>
        <taxon>Enterobacteriaceae</taxon>
        <taxon>Salmonella</taxon>
    </lineage>
</organism>
<name>A0A5U7HCL8_SALER</name>
<dbReference type="Pfam" id="PF07180">
    <property type="entry name" value="CaiF_GrlA"/>
    <property type="match status" value="1"/>
</dbReference>